<dbReference type="AlphaFoldDB" id="A0A422MSS3"/>
<evidence type="ECO:0000313" key="2">
    <source>
        <dbReference type="EMBL" id="RNE96250.1"/>
    </source>
</evidence>
<feature type="signal peptide" evidence="1">
    <location>
        <begin position="1"/>
        <end position="43"/>
    </location>
</feature>
<organism evidence="2 3">
    <name type="scientific">Trypanosoma conorhini</name>
    <dbReference type="NCBI Taxonomy" id="83891"/>
    <lineage>
        <taxon>Eukaryota</taxon>
        <taxon>Discoba</taxon>
        <taxon>Euglenozoa</taxon>
        <taxon>Kinetoplastea</taxon>
        <taxon>Metakinetoplastina</taxon>
        <taxon>Trypanosomatida</taxon>
        <taxon>Trypanosomatidae</taxon>
        <taxon>Trypanosoma</taxon>
    </lineage>
</organism>
<accession>A0A422MSS3</accession>
<keyword evidence="3" id="KW-1185">Reference proteome</keyword>
<protein>
    <submittedName>
        <fullName evidence="2">Mucin-like glycoprotein</fullName>
    </submittedName>
</protein>
<proteinExistence type="predicted"/>
<dbReference type="EMBL" id="MKKU01001294">
    <property type="protein sequence ID" value="RNE96250.1"/>
    <property type="molecule type" value="Genomic_DNA"/>
</dbReference>
<sequence>MLLPPRSPLALLRRMAMAMTVRRRAVCALALLALLCGSVCVTAAAASAEEEVDVSVEVSCADSEQKLSWRLPGEAAWQKCAITVKDSFSMSGAIGEAENSLCAWAGTQYTSSSFDKSRICPESTAGSTAAFTMKCRAKKSSGVYKRWQSVSKTPGASHVAVSGDEPLGVLHTCTMQPSSGGAAGED</sequence>
<keyword evidence="1" id="KW-0732">Signal</keyword>
<dbReference type="GeneID" id="40323387"/>
<reference evidence="2 3" key="1">
    <citation type="journal article" date="2018" name="BMC Genomics">
        <title>Genomic comparison of Trypanosoma conorhini and Trypanosoma rangeli to Trypanosoma cruzi strains of high and low virulence.</title>
        <authorList>
            <person name="Bradwell K.R."/>
            <person name="Koparde V.N."/>
            <person name="Matveyev A.V."/>
            <person name="Serrano M.G."/>
            <person name="Alves J.M."/>
            <person name="Parikh H."/>
            <person name="Huang B."/>
            <person name="Lee V."/>
            <person name="Espinosa-Alvarez O."/>
            <person name="Ortiz P.A."/>
            <person name="Costa-Martins A.G."/>
            <person name="Teixeira M.M."/>
            <person name="Buck G.A."/>
        </authorList>
    </citation>
    <scope>NUCLEOTIDE SEQUENCE [LARGE SCALE GENOMIC DNA]</scope>
    <source>
        <strain evidence="2 3">025E</strain>
    </source>
</reference>
<dbReference type="RefSeq" id="XP_029223292.1">
    <property type="nucleotide sequence ID" value="XM_029376583.1"/>
</dbReference>
<evidence type="ECO:0000313" key="3">
    <source>
        <dbReference type="Proteomes" id="UP000284403"/>
    </source>
</evidence>
<dbReference type="Proteomes" id="UP000284403">
    <property type="component" value="Unassembled WGS sequence"/>
</dbReference>
<feature type="chain" id="PRO_5019546951" evidence="1">
    <location>
        <begin position="44"/>
        <end position="186"/>
    </location>
</feature>
<name>A0A422MSS3_9TRYP</name>
<comment type="caution">
    <text evidence="2">The sequence shown here is derived from an EMBL/GenBank/DDBJ whole genome shotgun (WGS) entry which is preliminary data.</text>
</comment>
<evidence type="ECO:0000256" key="1">
    <source>
        <dbReference type="SAM" id="SignalP"/>
    </source>
</evidence>
<gene>
    <name evidence="2" type="ORF">Tco025E_09776</name>
</gene>
<feature type="non-terminal residue" evidence="2">
    <location>
        <position position="186"/>
    </location>
</feature>